<dbReference type="Proteomes" id="UP000019028">
    <property type="component" value="Chromosome"/>
</dbReference>
<protein>
    <submittedName>
        <fullName evidence="1">Uncharacterized protein</fullName>
    </submittedName>
</protein>
<dbReference type="EMBL" id="CP006569">
    <property type="protein sequence ID" value="AHF78491.1"/>
    <property type="molecule type" value="Genomic_DNA"/>
</dbReference>
<dbReference type="HOGENOM" id="CLU_2195192_0_0_6"/>
<evidence type="ECO:0000313" key="1">
    <source>
        <dbReference type="EMBL" id="AHF78491.1"/>
    </source>
</evidence>
<name>W0HXC9_9GAMM</name>
<dbReference type="KEGG" id="sod:Sant_3504"/>
<accession>W0HXC9</accession>
<sequence>MLKDNIRLTARQVAGQYTPGSLNIIGDKLVGDRDTPSPGTLCKVLLLALPVPRSRHGPALIGVFYNPLVSAQQMYPIGVRLVPSIFSSLRFGHVCQSVRCALNEEKTP</sequence>
<dbReference type="AlphaFoldDB" id="W0HXC9"/>
<reference evidence="1 2" key="1">
    <citation type="journal article" date="2014" name="Genome Biol. Evol.">
        <title>Genome degeneration and adaptation in a nascent stage of symbiosis.</title>
        <authorList>
            <person name="Oakeson K.F."/>
            <person name="Gil R."/>
            <person name="Clayton A.L."/>
            <person name="Dunn D.M."/>
            <person name="von Niederhausern A.C."/>
            <person name="Hamil C."/>
            <person name="Aoyagi A."/>
            <person name="Duval B."/>
            <person name="Baca A."/>
            <person name="Silva F.J."/>
            <person name="Vallier A."/>
            <person name="Jackson D.G."/>
            <person name="Latorre A."/>
            <person name="Weiss R.B."/>
            <person name="Heddi A."/>
            <person name="Moya A."/>
            <person name="Dale C."/>
        </authorList>
    </citation>
    <scope>NUCLEOTIDE SEQUENCE [LARGE SCALE GENOMIC DNA]</scope>
    <source>
        <strain evidence="1 2">HS1</strain>
    </source>
</reference>
<proteinExistence type="predicted"/>
<gene>
    <name evidence="1" type="ORF">Sant_3504</name>
</gene>
<organism evidence="1 2">
    <name type="scientific">Sodalis praecaptivus</name>
    <dbReference type="NCBI Taxonomy" id="1239307"/>
    <lineage>
        <taxon>Bacteria</taxon>
        <taxon>Pseudomonadati</taxon>
        <taxon>Pseudomonadota</taxon>
        <taxon>Gammaproteobacteria</taxon>
        <taxon>Enterobacterales</taxon>
        <taxon>Bruguierivoracaceae</taxon>
        <taxon>Sodalis</taxon>
    </lineage>
</organism>
<keyword evidence="2" id="KW-1185">Reference proteome</keyword>
<evidence type="ECO:0000313" key="2">
    <source>
        <dbReference type="Proteomes" id="UP000019028"/>
    </source>
</evidence>